<proteinExistence type="predicted"/>
<dbReference type="AlphaFoldDB" id="A0A8E2J2D5"/>
<organism evidence="1 2">
    <name type="scientific">Obba rivulosa</name>
    <dbReference type="NCBI Taxonomy" id="1052685"/>
    <lineage>
        <taxon>Eukaryota</taxon>
        <taxon>Fungi</taxon>
        <taxon>Dikarya</taxon>
        <taxon>Basidiomycota</taxon>
        <taxon>Agaricomycotina</taxon>
        <taxon>Agaricomycetes</taxon>
        <taxon>Polyporales</taxon>
        <taxon>Gelatoporiaceae</taxon>
        <taxon>Obba</taxon>
    </lineage>
</organism>
<evidence type="ECO:0000313" key="2">
    <source>
        <dbReference type="Proteomes" id="UP000250043"/>
    </source>
</evidence>
<evidence type="ECO:0000313" key="1">
    <source>
        <dbReference type="EMBL" id="OCH93231.1"/>
    </source>
</evidence>
<accession>A0A8E2J2D5</accession>
<keyword evidence="2" id="KW-1185">Reference proteome</keyword>
<name>A0A8E2J2D5_9APHY</name>
<sequence>MADYITFNLEFNTRRLALPPRVSPLNPMDYNLPHMLIEQHRHNERRRIETEIVDQAKANVNIMLEHIRSLDFGATAYPSPFPDEWPCPDPNQWDVKFFREKILREPGFPALLISPTMSLKETTWQDHLETMIDSVVVSFDGTALDSRRHRLELGFRVMRAKHNINRDIKKLCKLFCLYEAAPQYYVPL</sequence>
<dbReference type="EMBL" id="KV722357">
    <property type="protein sequence ID" value="OCH93231.1"/>
    <property type="molecule type" value="Genomic_DNA"/>
</dbReference>
<dbReference type="Proteomes" id="UP000250043">
    <property type="component" value="Unassembled WGS sequence"/>
</dbReference>
<protein>
    <submittedName>
        <fullName evidence="1">Uncharacterized protein</fullName>
    </submittedName>
</protein>
<gene>
    <name evidence="1" type="ORF">OBBRIDRAFT_832761</name>
</gene>
<reference evidence="1 2" key="1">
    <citation type="submission" date="2016-07" db="EMBL/GenBank/DDBJ databases">
        <title>Draft genome of the white-rot fungus Obba rivulosa 3A-2.</title>
        <authorList>
            <consortium name="DOE Joint Genome Institute"/>
            <person name="Miettinen O."/>
            <person name="Riley R."/>
            <person name="Acob R."/>
            <person name="Barry K."/>
            <person name="Cullen D."/>
            <person name="De Vries R."/>
            <person name="Hainaut M."/>
            <person name="Hatakka A."/>
            <person name="Henrissat B."/>
            <person name="Hilden K."/>
            <person name="Kuo R."/>
            <person name="Labutti K."/>
            <person name="Lipzen A."/>
            <person name="Makela M.R."/>
            <person name="Sandor L."/>
            <person name="Spatafora J.W."/>
            <person name="Grigoriev I.V."/>
            <person name="Hibbett D.S."/>
        </authorList>
    </citation>
    <scope>NUCLEOTIDE SEQUENCE [LARGE SCALE GENOMIC DNA]</scope>
    <source>
        <strain evidence="1 2">3A-2</strain>
    </source>
</reference>